<feature type="transmembrane region" description="Helical" evidence="17">
    <location>
        <begin position="1655"/>
        <end position="1680"/>
    </location>
</feature>
<keyword evidence="20" id="KW-1185">Reference proteome</keyword>
<reference evidence="19" key="2">
    <citation type="submission" date="2020-11" db="EMBL/GenBank/DDBJ databases">
        <authorList>
            <consortium name="DOE Joint Genome Institute"/>
            <person name="Kuo A."/>
            <person name="Miyauchi S."/>
            <person name="Kiss E."/>
            <person name="Drula E."/>
            <person name="Kohler A."/>
            <person name="Sanchez-Garcia M."/>
            <person name="Andreopoulos B."/>
            <person name="Barry K.W."/>
            <person name="Bonito G."/>
            <person name="Buee M."/>
            <person name="Carver A."/>
            <person name="Chen C."/>
            <person name="Cichocki N."/>
            <person name="Clum A."/>
            <person name="Culley D."/>
            <person name="Crous P.W."/>
            <person name="Fauchery L."/>
            <person name="Girlanda M."/>
            <person name="Hayes R."/>
            <person name="Keri Z."/>
            <person name="Labutti K."/>
            <person name="Lipzen A."/>
            <person name="Lombard V."/>
            <person name="Magnuson J."/>
            <person name="Maillard F."/>
            <person name="Morin E."/>
            <person name="Murat C."/>
            <person name="Nolan M."/>
            <person name="Ohm R."/>
            <person name="Pangilinan J."/>
            <person name="Pereira M."/>
            <person name="Perotto S."/>
            <person name="Peter M."/>
            <person name="Riley R."/>
            <person name="Sitrit Y."/>
            <person name="Stielow B."/>
            <person name="Szollosi G."/>
            <person name="Zifcakova L."/>
            <person name="Stursova M."/>
            <person name="Spatafora J.W."/>
            <person name="Tedersoo L."/>
            <person name="Vaario L.-M."/>
            <person name="Yamada A."/>
            <person name="Yan M."/>
            <person name="Wang P."/>
            <person name="Xu J."/>
            <person name="Bruns T."/>
            <person name="Baldrian P."/>
            <person name="Vilgalys R."/>
            <person name="Henrissat B."/>
            <person name="Grigoriev I.V."/>
            <person name="Hibbett D."/>
            <person name="Nagy L.G."/>
            <person name="Martin F.M."/>
        </authorList>
    </citation>
    <scope>NUCLEOTIDE SEQUENCE</scope>
    <source>
        <strain evidence="19">UH-Tt-Lm1</strain>
    </source>
</reference>
<feature type="transmembrane region" description="Helical" evidence="17">
    <location>
        <begin position="1626"/>
        <end position="1643"/>
    </location>
</feature>
<comment type="subcellular location">
    <subcellularLocation>
        <location evidence="1">Cell membrane</location>
        <topology evidence="1">Multi-pass membrane protein</topology>
    </subcellularLocation>
</comment>
<keyword evidence="4" id="KW-0109">Calcium transport</keyword>
<keyword evidence="8" id="KW-0851">Voltage-gated channel</keyword>
<dbReference type="PANTHER" id="PTHR45628:SF7">
    <property type="entry name" value="VOLTAGE-DEPENDENT CALCIUM CHANNEL TYPE A SUBUNIT ALPHA-1"/>
    <property type="match status" value="1"/>
</dbReference>
<evidence type="ECO:0000256" key="16">
    <source>
        <dbReference type="SAM" id="MobiDB-lite"/>
    </source>
</evidence>
<feature type="transmembrane region" description="Helical" evidence="17">
    <location>
        <begin position="1571"/>
        <end position="1589"/>
    </location>
</feature>
<feature type="transmembrane region" description="Helical" evidence="17">
    <location>
        <begin position="490"/>
        <end position="509"/>
    </location>
</feature>
<evidence type="ECO:0000256" key="9">
    <source>
        <dbReference type="ARBA" id="ARBA00022989"/>
    </source>
</evidence>
<organism evidence="19 20">
    <name type="scientific">Thelephora terrestris</name>
    <dbReference type="NCBI Taxonomy" id="56493"/>
    <lineage>
        <taxon>Eukaryota</taxon>
        <taxon>Fungi</taxon>
        <taxon>Dikarya</taxon>
        <taxon>Basidiomycota</taxon>
        <taxon>Agaricomycotina</taxon>
        <taxon>Agaricomycetes</taxon>
        <taxon>Thelephorales</taxon>
        <taxon>Thelephoraceae</taxon>
        <taxon>Thelephora</taxon>
    </lineage>
</organism>
<feature type="transmembrane region" description="Helical" evidence="17">
    <location>
        <begin position="1749"/>
        <end position="1774"/>
    </location>
</feature>
<dbReference type="GO" id="GO:0005891">
    <property type="term" value="C:voltage-gated calcium channel complex"/>
    <property type="evidence" value="ECO:0007669"/>
    <property type="project" value="TreeGrafter"/>
</dbReference>
<feature type="transmembrane region" description="Helical" evidence="17">
    <location>
        <begin position="679"/>
        <end position="705"/>
    </location>
</feature>
<feature type="region of interest" description="Disordered" evidence="16">
    <location>
        <begin position="1999"/>
        <end position="2050"/>
    </location>
</feature>
<feature type="transmembrane region" description="Helical" evidence="17">
    <location>
        <begin position="1242"/>
        <end position="1261"/>
    </location>
</feature>
<keyword evidence="11 17" id="KW-0472">Membrane</keyword>
<feature type="compositionally biased region" description="Basic and acidic residues" evidence="16">
    <location>
        <begin position="137"/>
        <end position="146"/>
    </location>
</feature>
<evidence type="ECO:0000256" key="2">
    <source>
        <dbReference type="ARBA" id="ARBA00022448"/>
    </source>
</evidence>
<evidence type="ECO:0000256" key="12">
    <source>
        <dbReference type="ARBA" id="ARBA00023180"/>
    </source>
</evidence>
<sequence length="2087" mass="234729">MDQPRRHLQTTSSSSAVDLTGTPAGLAASLPPSPSLSPKDAPWSVTRRRPSWSAPKDSFPPITVQTSIHSFSVDDDPFASPVSPDDDTPPKSRVGGSYLTTQAGPSSASLIPTFQDDEDDDAHLTANISHQYPPGWSEHDAKDPERSIGVSPKSHRKSSRYSTSPSPLRKTGTTLKSVSRSLHHMSIRVANLAGRGLDDHVRLDDVDDEISSKHKDGDDYKELEAPALPDLRKSLPIRGYALGFMGPTNPIRLFMYRLLLYPWTEPIIVLLITFHFVVLSIQSAAFLTLPASGAEPTQTTGYFHQWEDYALFALFVFFTIECFARICISGLILDPEVPFVSIFTSPFRPSEDEPIRTTVTPSFGYTPTSSRSTVSRTPTLGRRLRQVGNNIFKPFALRHKSTLDTMNDNAASFTRTRSATETRTPMMEKTMVTFHRTREIVRDPTSTFLTNFLRSEKSGTISLPFKLIIEQTQQSTKRNMPYLRQSWNRIDFLSILCFWTSFALATGGIEQGSMLYIGVFRALSVLKVSRLLAVTSGTTTIMRSLKTARPLLTSVAYFVLFAMLLFSVIGIESFKGSFSRSCFLQPTLGEAEIQISGQACGGWIDPNTLRTVPYIKNDGKNGTIKGYICPLGQVCKEGENPFNNIESYDNFFYATLQVAIISTQSGFTSPMYSTIDAESFFSCFFSIICVIVLNLWLINLFVAVITNTFSAIRKETQKSAFGAAPLVVNIDGEHDDNFGVIDGRMVATRRNKLKDYYQMTKWFWVILALTSLTIQATRTVDPGPVHSKLLNLGELAITFAFAVEIIVRFASYLPDWRDFFKEGRNWLDLILAIGSTVIQIPPVRRSPAYPWLTIFQLLRFYRVILEVPRMKPLLLAVFGNMYGMTNMILFLFLVNFIASLMGVQLLRGYMPADSTINFGNIYNAFLGMYQIFTAENWSTLLFAAAIASQPVRQSVVVILFMTGWILFANFIVMQMFIAVINENFDIADEAKKGRQASHYWASQRQEYAHTSWMKKLNPYHWFAPAPKAIAVDNLPSSLILPMQKALVQDYSVPKRELSAKVSAKEKRGPGHYSSRSLKVLQTFFVGAQNTTEIPLADIRSLRRDSKGSTLTSDPNDDEMESHLEMLAALKVENHVSQELNDALYEQQERKADFIRNHPSYDRTFWIFSQKNIIRQWCQKVVEPAGGDRIFGQQHSRLAHPIFQLLILCTVIAGIVVESIATPVYRREYYTRMGLIRGSWFDIAEASMGLVLFLEFFIKITADGLSFTPNAYLRSIWNVFDFFVLIGLIINIATGLVFIGGLSRLTRSLKALRVLRLITLIEKMRTTFQSLVISGALRILDAAVLAVLYMVPFAVWGLNIFAGRMNLCNDTSVGGLSDCVGEYNNTAIPDSSAFPFPVPRVWTNPSPSTSFSFDSFRASLLILFEIVSFEGWVDVMGVAMSITQPGQQPQANAAAFNAFFFIIYTLLGGIIIFTLFVSIIIGNFSARTGAAFLTQPQREWIDLKRLISRQRPSKRPKSRPTSTFQAWCFDRAVHKRGWWSRLMTFLYVLHVFALMTQSYTGGEVVDDIRNDFFLAISGVVILDAAIRGYGLGWHSFRANGWNIFDTIVGLGSLITTLVVRFWINEGIFTTLQKLFIVAIAFKLVQRADSLNKLFKTAISSLPIILSLVALWLILFMFFAIMYVEVFSLTKWGSGENHDQNYISIANALIMLAFMSCGEGWNQYMHDYTLTYPRCTSPSSDRETDCGSPGWALSLFIAWNVISMYIFMNLFTGVVVENFSYVFQLTGGAKSITRDELRAFKKAWAKFANPKSQQLERNRLVPFFAELSGIFEVRIYPLRYSLHNLKATVTARDADMNSPHVVEGIDIAKLKHTLDGINYAAVKKQKALYSRLYHEANVTHYSGNGIPFTEMLLLLAHYKFIVDREALVLKDFVVRTETNKLITDLVNLDRVKSLLKMIIYRRRFKDHLRRIREQEIPSIVVNSTPTTPPGMTLDVVGTPLSAYGEQETPTPSNRDSRASDFGSIRPRSGGLQRRSRAEASPTEYSPSHRDMLSMGEVSATTDADDILFSMQNSVWGDMLVEAAEEDEKL</sequence>
<feature type="transmembrane region" description="Helical" evidence="17">
    <location>
        <begin position="1342"/>
        <end position="1361"/>
    </location>
</feature>
<feature type="transmembrane region" description="Helical" evidence="17">
    <location>
        <begin position="554"/>
        <end position="571"/>
    </location>
</feature>
<feature type="domain" description="Ion transport" evidence="18">
    <location>
        <begin position="1537"/>
        <end position="1780"/>
    </location>
</feature>
<dbReference type="PANTHER" id="PTHR45628">
    <property type="entry name" value="VOLTAGE-DEPENDENT CALCIUM CHANNEL TYPE A SUBUNIT ALPHA-1"/>
    <property type="match status" value="1"/>
</dbReference>
<dbReference type="OrthoDB" id="416585at2759"/>
<dbReference type="FunFam" id="1.20.120.350:FF:000079">
    <property type="entry name" value="Calcium channel subunit Cch1"/>
    <property type="match status" value="1"/>
</dbReference>
<dbReference type="Gene3D" id="1.10.287.70">
    <property type="match status" value="4"/>
</dbReference>
<feature type="transmembrane region" description="Helical" evidence="17">
    <location>
        <begin position="1601"/>
        <end position="1620"/>
    </location>
</feature>
<keyword evidence="3" id="KW-1003">Cell membrane</keyword>
<feature type="domain" description="Ion transport" evidence="18">
    <location>
        <begin position="759"/>
        <end position="989"/>
    </location>
</feature>
<dbReference type="FunFam" id="1.10.287.70:FF:000093">
    <property type="entry name" value="Calcium channel subunit Cch1"/>
    <property type="match status" value="1"/>
</dbReference>
<dbReference type="GO" id="GO:0008331">
    <property type="term" value="F:high voltage-gated calcium channel activity"/>
    <property type="evidence" value="ECO:0007669"/>
    <property type="project" value="TreeGrafter"/>
</dbReference>
<evidence type="ECO:0000256" key="3">
    <source>
        <dbReference type="ARBA" id="ARBA00022475"/>
    </source>
</evidence>
<feature type="transmembrane region" description="Helical" evidence="17">
    <location>
        <begin position="309"/>
        <end position="333"/>
    </location>
</feature>
<dbReference type="SUPFAM" id="SSF81324">
    <property type="entry name" value="Voltage-gated potassium channels"/>
    <property type="match status" value="4"/>
</dbReference>
<feature type="transmembrane region" description="Helical" evidence="17">
    <location>
        <begin position="1201"/>
        <end position="1221"/>
    </location>
</feature>
<evidence type="ECO:0000313" key="20">
    <source>
        <dbReference type="Proteomes" id="UP000736335"/>
    </source>
</evidence>
<keyword evidence="7" id="KW-0106">Calcium</keyword>
<feature type="transmembrane region" description="Helical" evidence="17">
    <location>
        <begin position="267"/>
        <end position="289"/>
    </location>
</feature>
<feature type="domain" description="Ion transport" evidence="18">
    <location>
        <begin position="480"/>
        <end position="717"/>
    </location>
</feature>
<gene>
    <name evidence="19" type="ORF">BJ322DRAFT_1076339</name>
</gene>
<comment type="similarity">
    <text evidence="14">Belongs to the calcium channel alpha-1 subunit (TC 1.A.1.11) family.</text>
</comment>
<reference evidence="19" key="1">
    <citation type="journal article" date="2020" name="Nat. Commun.">
        <title>Large-scale genome sequencing of mycorrhizal fungi provides insights into the early evolution of symbiotic traits.</title>
        <authorList>
            <person name="Miyauchi S."/>
            <person name="Kiss E."/>
            <person name="Kuo A."/>
            <person name="Drula E."/>
            <person name="Kohler A."/>
            <person name="Sanchez-Garcia M."/>
            <person name="Morin E."/>
            <person name="Andreopoulos B."/>
            <person name="Barry K.W."/>
            <person name="Bonito G."/>
            <person name="Buee M."/>
            <person name="Carver A."/>
            <person name="Chen C."/>
            <person name="Cichocki N."/>
            <person name="Clum A."/>
            <person name="Culley D."/>
            <person name="Crous P.W."/>
            <person name="Fauchery L."/>
            <person name="Girlanda M."/>
            <person name="Hayes R.D."/>
            <person name="Keri Z."/>
            <person name="LaButti K."/>
            <person name="Lipzen A."/>
            <person name="Lombard V."/>
            <person name="Magnuson J."/>
            <person name="Maillard F."/>
            <person name="Murat C."/>
            <person name="Nolan M."/>
            <person name="Ohm R.A."/>
            <person name="Pangilinan J."/>
            <person name="Pereira M.F."/>
            <person name="Perotto S."/>
            <person name="Peter M."/>
            <person name="Pfister S."/>
            <person name="Riley R."/>
            <person name="Sitrit Y."/>
            <person name="Stielow J.B."/>
            <person name="Szollosi G."/>
            <person name="Zifcakova L."/>
            <person name="Stursova M."/>
            <person name="Spatafora J.W."/>
            <person name="Tedersoo L."/>
            <person name="Vaario L.M."/>
            <person name="Yamada A."/>
            <person name="Yan M."/>
            <person name="Wang P."/>
            <person name="Xu J."/>
            <person name="Bruns T."/>
            <person name="Baldrian P."/>
            <person name="Vilgalys R."/>
            <person name="Dunand C."/>
            <person name="Henrissat B."/>
            <person name="Grigoriev I.V."/>
            <person name="Hibbett D."/>
            <person name="Nagy L.G."/>
            <person name="Martin F.M."/>
        </authorList>
    </citation>
    <scope>NUCLEOTIDE SEQUENCE</scope>
    <source>
        <strain evidence="19">UH-Tt-Lm1</strain>
    </source>
</reference>
<feature type="transmembrane region" description="Helical" evidence="17">
    <location>
        <begin position="789"/>
        <end position="813"/>
    </location>
</feature>
<feature type="compositionally biased region" description="Polar residues" evidence="16">
    <location>
        <begin position="98"/>
        <end position="112"/>
    </location>
</feature>
<evidence type="ECO:0000259" key="18">
    <source>
        <dbReference type="Pfam" id="PF00520"/>
    </source>
</evidence>
<keyword evidence="5" id="KW-0107">Calcium channel</keyword>
<dbReference type="InterPro" id="IPR005821">
    <property type="entry name" value="Ion_trans_dom"/>
</dbReference>
<feature type="compositionally biased region" description="Low complexity" evidence="16">
    <location>
        <begin position="366"/>
        <end position="377"/>
    </location>
</feature>
<evidence type="ECO:0000256" key="8">
    <source>
        <dbReference type="ARBA" id="ARBA00022882"/>
    </source>
</evidence>
<evidence type="ECO:0000256" key="10">
    <source>
        <dbReference type="ARBA" id="ARBA00023065"/>
    </source>
</evidence>
<feature type="transmembrane region" description="Helical" evidence="17">
    <location>
        <begin position="759"/>
        <end position="777"/>
    </location>
</feature>
<accession>A0A9P6HCP2</accession>
<feature type="transmembrane region" description="Helical" evidence="17">
    <location>
        <begin position="886"/>
        <end position="906"/>
    </location>
</feature>
<feature type="transmembrane region" description="Helical" evidence="17">
    <location>
        <begin position="1541"/>
        <end position="1559"/>
    </location>
</feature>
<keyword evidence="2" id="KW-0813">Transport</keyword>
<dbReference type="EMBL" id="WIUZ02000012">
    <property type="protein sequence ID" value="KAF9782500.1"/>
    <property type="molecule type" value="Genomic_DNA"/>
</dbReference>
<proteinExistence type="inferred from homology"/>
<evidence type="ECO:0000256" key="15">
    <source>
        <dbReference type="ARBA" id="ARBA00067459"/>
    </source>
</evidence>
<name>A0A9P6HCP2_9AGAM</name>
<evidence type="ECO:0000256" key="5">
    <source>
        <dbReference type="ARBA" id="ARBA00022673"/>
    </source>
</evidence>
<keyword evidence="9 17" id="KW-1133">Transmembrane helix</keyword>
<feature type="transmembrane region" description="Helical" evidence="17">
    <location>
        <begin position="1453"/>
        <end position="1480"/>
    </location>
</feature>
<feature type="transmembrane region" description="Helical" evidence="17">
    <location>
        <begin position="926"/>
        <end position="947"/>
    </location>
</feature>
<dbReference type="GO" id="GO:0098703">
    <property type="term" value="P:calcium ion import across plasma membrane"/>
    <property type="evidence" value="ECO:0007669"/>
    <property type="project" value="TreeGrafter"/>
</dbReference>
<dbReference type="InterPro" id="IPR050599">
    <property type="entry name" value="VDCC_alpha-1_subunit"/>
</dbReference>
<feature type="domain" description="Ion transport" evidence="18">
    <location>
        <begin position="1199"/>
        <end position="1486"/>
    </location>
</feature>
<dbReference type="InterPro" id="IPR027359">
    <property type="entry name" value="Volt_channel_dom_sf"/>
</dbReference>
<dbReference type="Proteomes" id="UP000736335">
    <property type="component" value="Unassembled WGS sequence"/>
</dbReference>
<feature type="region of interest" description="Disordered" evidence="16">
    <location>
        <begin position="358"/>
        <end position="377"/>
    </location>
</feature>
<feature type="region of interest" description="Disordered" evidence="16">
    <location>
        <begin position="1"/>
        <end position="174"/>
    </location>
</feature>
<evidence type="ECO:0000256" key="6">
    <source>
        <dbReference type="ARBA" id="ARBA00022692"/>
    </source>
</evidence>
<evidence type="ECO:0000256" key="17">
    <source>
        <dbReference type="SAM" id="Phobius"/>
    </source>
</evidence>
<feature type="transmembrane region" description="Helical" evidence="17">
    <location>
        <begin position="954"/>
        <end position="977"/>
    </location>
</feature>
<comment type="caution">
    <text evidence="19">The sequence shown here is derived from an EMBL/GenBank/DDBJ whole genome shotgun (WGS) entry which is preliminary data.</text>
</comment>
<evidence type="ECO:0000256" key="4">
    <source>
        <dbReference type="ARBA" id="ARBA00022568"/>
    </source>
</evidence>
<evidence type="ECO:0000313" key="19">
    <source>
        <dbReference type="EMBL" id="KAF9782500.1"/>
    </source>
</evidence>
<feature type="transmembrane region" description="Helical" evidence="17">
    <location>
        <begin position="1700"/>
        <end position="1719"/>
    </location>
</feature>
<evidence type="ECO:0000256" key="13">
    <source>
        <dbReference type="ARBA" id="ARBA00023303"/>
    </source>
</evidence>
<feature type="transmembrane region" description="Helical" evidence="17">
    <location>
        <begin position="1281"/>
        <end position="1301"/>
    </location>
</feature>
<dbReference type="Gene3D" id="1.20.120.350">
    <property type="entry name" value="Voltage-gated potassium channels. Chain C"/>
    <property type="match status" value="3"/>
</dbReference>
<keyword evidence="10" id="KW-0406">Ion transport</keyword>
<evidence type="ECO:0000256" key="1">
    <source>
        <dbReference type="ARBA" id="ARBA00004651"/>
    </source>
</evidence>
<keyword evidence="12" id="KW-0325">Glycoprotein</keyword>
<keyword evidence="6 17" id="KW-0812">Transmembrane</keyword>
<dbReference type="Pfam" id="PF00520">
    <property type="entry name" value="Ion_trans"/>
    <property type="match status" value="4"/>
</dbReference>
<keyword evidence="13" id="KW-0407">Ion channel</keyword>
<protein>
    <recommendedName>
        <fullName evidence="15">Calcium-channel protein CCH1</fullName>
    </recommendedName>
</protein>
<feature type="compositionally biased region" description="Polar residues" evidence="16">
    <location>
        <begin position="160"/>
        <end position="174"/>
    </location>
</feature>
<evidence type="ECO:0000256" key="7">
    <source>
        <dbReference type="ARBA" id="ARBA00022837"/>
    </source>
</evidence>
<evidence type="ECO:0000256" key="11">
    <source>
        <dbReference type="ARBA" id="ARBA00023136"/>
    </source>
</evidence>
<evidence type="ECO:0000256" key="14">
    <source>
        <dbReference type="ARBA" id="ARBA00061395"/>
    </source>
</evidence>